<reference evidence="5 6" key="1">
    <citation type="submission" date="2017-04" db="EMBL/GenBank/DDBJ databases">
        <title>A new member of the family Flavobacteriaceae isolated from ascidians.</title>
        <authorList>
            <person name="Chen L."/>
        </authorList>
    </citation>
    <scope>NUCLEOTIDE SEQUENCE [LARGE SCALE GENOMIC DNA]</scope>
    <source>
        <strain evidence="5 6">HQA918</strain>
    </source>
</reference>
<dbReference type="Proteomes" id="UP000219559">
    <property type="component" value="Unassembled WGS sequence"/>
</dbReference>
<keyword evidence="6" id="KW-1185">Reference proteome</keyword>
<gene>
    <name evidence="5" type="ORF">B7P33_10305</name>
</gene>
<dbReference type="InterPro" id="IPR011990">
    <property type="entry name" value="TPR-like_helical_dom_sf"/>
</dbReference>
<protein>
    <submittedName>
        <fullName evidence="5">Outer membrane protein assembly factor BamD</fullName>
    </submittedName>
</protein>
<keyword evidence="3" id="KW-0998">Cell outer membrane</keyword>
<dbReference type="PROSITE" id="PS51257">
    <property type="entry name" value="PROKAR_LIPOPROTEIN"/>
    <property type="match status" value="1"/>
</dbReference>
<dbReference type="InterPro" id="IPR017689">
    <property type="entry name" value="BamD"/>
</dbReference>
<evidence type="ECO:0000313" key="6">
    <source>
        <dbReference type="Proteomes" id="UP000219559"/>
    </source>
</evidence>
<feature type="domain" description="Outer membrane lipoprotein BamD-like" evidence="4">
    <location>
        <begin position="32"/>
        <end position="220"/>
    </location>
</feature>
<dbReference type="NCBIfam" id="TIGR03302">
    <property type="entry name" value="OM_YfiO"/>
    <property type="match status" value="1"/>
</dbReference>
<dbReference type="OrthoDB" id="9770761at2"/>
<dbReference type="Pfam" id="PF13525">
    <property type="entry name" value="YfiO"/>
    <property type="match status" value="1"/>
</dbReference>
<comment type="caution">
    <text evidence="5">The sequence shown here is derived from an EMBL/GenBank/DDBJ whole genome shotgun (WGS) entry which is preliminary data.</text>
</comment>
<organism evidence="5 6">
    <name type="scientific">Sediminicola luteus</name>
    <dbReference type="NCBI Taxonomy" id="319238"/>
    <lineage>
        <taxon>Bacteria</taxon>
        <taxon>Pseudomonadati</taxon>
        <taxon>Bacteroidota</taxon>
        <taxon>Flavobacteriia</taxon>
        <taxon>Flavobacteriales</taxon>
        <taxon>Flavobacteriaceae</taxon>
        <taxon>Sediminicola</taxon>
    </lineage>
</organism>
<dbReference type="EMBL" id="NBWU01000004">
    <property type="protein sequence ID" value="PCE63668.1"/>
    <property type="molecule type" value="Genomic_DNA"/>
</dbReference>
<dbReference type="SUPFAM" id="SSF48452">
    <property type="entry name" value="TPR-like"/>
    <property type="match status" value="1"/>
</dbReference>
<proteinExistence type="predicted"/>
<accession>A0A2A4G6Q3</accession>
<keyword evidence="1" id="KW-0732">Signal</keyword>
<evidence type="ECO:0000313" key="5">
    <source>
        <dbReference type="EMBL" id="PCE63668.1"/>
    </source>
</evidence>
<dbReference type="Gene3D" id="1.25.40.10">
    <property type="entry name" value="Tetratricopeptide repeat domain"/>
    <property type="match status" value="1"/>
</dbReference>
<evidence type="ECO:0000256" key="2">
    <source>
        <dbReference type="ARBA" id="ARBA00023136"/>
    </source>
</evidence>
<sequence length="278" mass="32389">MKRFLVLIGAVALFTSCNEYQKVLKNPSVKPKYDMALKYYEEGDFKRANRLLEQIAPKYVGKPQGERIIFFFADSYYKIKDYNFASYQFDRFVKSYPESDKLIEASFLAAKSTFMLSPKYSLDQTETDKALNKLQVFINSYPNSEFTAEANAMAQELSGKKEKKALEIAKQYNKIGAFDYPRLKSAITAFDNFLSDYSGSVHREEALYYRFEASCRLAMNSTLLKRKERLENAKEHYAALIKYFPESTYKKDADVWLETIDKDYNNLVNKYYGNNESK</sequence>
<keyword evidence="2" id="KW-0472">Membrane</keyword>
<evidence type="ECO:0000259" key="4">
    <source>
        <dbReference type="Pfam" id="PF13525"/>
    </source>
</evidence>
<evidence type="ECO:0000256" key="1">
    <source>
        <dbReference type="ARBA" id="ARBA00022729"/>
    </source>
</evidence>
<dbReference type="RefSeq" id="WP_097442384.1">
    <property type="nucleotide sequence ID" value="NZ_NBWU01000004.1"/>
</dbReference>
<evidence type="ECO:0000256" key="3">
    <source>
        <dbReference type="ARBA" id="ARBA00023237"/>
    </source>
</evidence>
<dbReference type="AlphaFoldDB" id="A0A2A4G6Q3"/>
<dbReference type="InterPro" id="IPR039565">
    <property type="entry name" value="BamD-like"/>
</dbReference>
<name>A0A2A4G6Q3_9FLAO</name>